<dbReference type="AlphaFoldDB" id="A0A7Y9PF21"/>
<keyword evidence="1" id="KW-0812">Transmembrane</keyword>
<comment type="caution">
    <text evidence="2">The sequence shown here is derived from an EMBL/GenBank/DDBJ whole genome shotgun (WGS) entry which is preliminary data.</text>
</comment>
<gene>
    <name evidence="2" type="ORF">HDF17_000981</name>
</gene>
<feature type="transmembrane region" description="Helical" evidence="1">
    <location>
        <begin position="246"/>
        <end position="272"/>
    </location>
</feature>
<organism evidence="2 3">
    <name type="scientific">Granulicella arctica</name>
    <dbReference type="NCBI Taxonomy" id="940613"/>
    <lineage>
        <taxon>Bacteria</taxon>
        <taxon>Pseudomonadati</taxon>
        <taxon>Acidobacteriota</taxon>
        <taxon>Terriglobia</taxon>
        <taxon>Terriglobales</taxon>
        <taxon>Acidobacteriaceae</taxon>
        <taxon>Granulicella</taxon>
    </lineage>
</organism>
<proteinExistence type="predicted"/>
<feature type="transmembrane region" description="Helical" evidence="1">
    <location>
        <begin position="318"/>
        <end position="338"/>
    </location>
</feature>
<accession>A0A7Y9PF21</accession>
<dbReference type="Proteomes" id="UP000589520">
    <property type="component" value="Unassembled WGS sequence"/>
</dbReference>
<protein>
    <submittedName>
        <fullName evidence="2">Uncharacterized protein</fullName>
    </submittedName>
</protein>
<feature type="transmembrane region" description="Helical" evidence="1">
    <location>
        <begin position="101"/>
        <end position="123"/>
    </location>
</feature>
<evidence type="ECO:0000256" key="1">
    <source>
        <dbReference type="SAM" id="Phobius"/>
    </source>
</evidence>
<evidence type="ECO:0000313" key="3">
    <source>
        <dbReference type="Proteomes" id="UP000589520"/>
    </source>
</evidence>
<evidence type="ECO:0000313" key="2">
    <source>
        <dbReference type="EMBL" id="NYF78694.1"/>
    </source>
</evidence>
<keyword evidence="1" id="KW-1133">Transmembrane helix</keyword>
<reference evidence="2 3" key="1">
    <citation type="submission" date="2020-07" db="EMBL/GenBank/DDBJ databases">
        <title>Genomic Encyclopedia of Type Strains, Phase IV (KMG-V): Genome sequencing to study the core and pangenomes of soil and plant-associated prokaryotes.</title>
        <authorList>
            <person name="Whitman W."/>
        </authorList>
    </citation>
    <scope>NUCLEOTIDE SEQUENCE [LARGE SCALE GENOMIC DNA]</scope>
    <source>
        <strain evidence="2 3">X4EP2</strain>
    </source>
</reference>
<name>A0A7Y9PF21_9BACT</name>
<sequence length="356" mass="38557">MIDSDTVQHISHPAPPAYFAKALVDAELLLKYAAETGVTIDPATRSSVLRARSALPNAWDEQVVADLLIALTALAAALRPVTAASLRAFHDTRPTVRNYFVWALVLAAVILPVSVITFVTSAISTAVHDDITRCNALAVKLRAELGPALPNGQIATLPNDVSLPDVITDLQEYAATVRLINGRARKLNWFVYPRQRLPQEDIGTPAARKLAFELPVDVPDPIAARDRITDTYQDVRYFAQSLMTDVAVLFGAITTCILPVLYALLGTCAYLIRNFEDQMGRRTFTPSAANSARFLIAAIGGAVVGLFNNLTIGQQASVPPLAMAFLVGYAVDVFFAFLEGILRSFTKTPIPQEAKP</sequence>
<keyword evidence="1" id="KW-0472">Membrane</keyword>
<dbReference type="RefSeq" id="WP_179488332.1">
    <property type="nucleotide sequence ID" value="NZ_JACCCW010000001.1"/>
</dbReference>
<feature type="transmembrane region" description="Helical" evidence="1">
    <location>
        <begin position="292"/>
        <end position="312"/>
    </location>
</feature>
<keyword evidence="3" id="KW-1185">Reference proteome</keyword>
<dbReference type="EMBL" id="JACCCW010000001">
    <property type="protein sequence ID" value="NYF78694.1"/>
    <property type="molecule type" value="Genomic_DNA"/>
</dbReference>